<dbReference type="SUPFAM" id="SSF56954">
    <property type="entry name" value="Outer membrane efflux proteins (OEP)"/>
    <property type="match status" value="1"/>
</dbReference>
<proteinExistence type="inferred from homology"/>
<dbReference type="PANTHER" id="PTHR30203:SF33">
    <property type="entry name" value="BLR4455 PROTEIN"/>
    <property type="match status" value="1"/>
</dbReference>
<dbReference type="InterPro" id="IPR010131">
    <property type="entry name" value="MdtP/NodT-like"/>
</dbReference>
<keyword evidence="2" id="KW-0472">Membrane</keyword>
<dbReference type="PROSITE" id="PS51257">
    <property type="entry name" value="PROKAR_LIPOPROTEIN"/>
    <property type="match status" value="1"/>
</dbReference>
<reference evidence="4 5" key="1">
    <citation type="submission" date="2023-02" db="EMBL/GenBank/DDBJ databases">
        <title>Bacterial whole genome sequence for Curvibacter sp. HBC28.</title>
        <authorList>
            <person name="Le V."/>
            <person name="Ko S.-R."/>
            <person name="Ahn C.-Y."/>
            <person name="Oh H.-M."/>
        </authorList>
    </citation>
    <scope>NUCLEOTIDE SEQUENCE [LARGE SCALE GENOMIC DNA]</scope>
    <source>
        <strain evidence="4 5">HBC28</strain>
    </source>
</reference>
<dbReference type="InterPro" id="IPR003423">
    <property type="entry name" value="OMP_efflux"/>
</dbReference>
<keyword evidence="2" id="KW-0449">Lipoprotein</keyword>
<dbReference type="RefSeq" id="WP_273927462.1">
    <property type="nucleotide sequence ID" value="NZ_JAQSIO010000004.1"/>
</dbReference>
<accession>A0ABT5MIG5</accession>
<comment type="subcellular location">
    <subcellularLocation>
        <location evidence="2">Cell membrane</location>
        <topology evidence="2">Lipid-anchor</topology>
    </subcellularLocation>
</comment>
<evidence type="ECO:0000256" key="1">
    <source>
        <dbReference type="ARBA" id="ARBA00007613"/>
    </source>
</evidence>
<keyword evidence="2" id="KW-0812">Transmembrane</keyword>
<dbReference type="PANTHER" id="PTHR30203">
    <property type="entry name" value="OUTER MEMBRANE CATION EFFLUX PROTEIN"/>
    <property type="match status" value="1"/>
</dbReference>
<dbReference type="Proteomes" id="UP001528672">
    <property type="component" value="Unassembled WGS sequence"/>
</dbReference>
<organism evidence="4 5">
    <name type="scientific">Curvibacter microcysteis</name>
    <dbReference type="NCBI Taxonomy" id="3026419"/>
    <lineage>
        <taxon>Bacteria</taxon>
        <taxon>Pseudomonadati</taxon>
        <taxon>Pseudomonadota</taxon>
        <taxon>Betaproteobacteria</taxon>
        <taxon>Burkholderiales</taxon>
        <taxon>Comamonadaceae</taxon>
        <taxon>Curvibacter</taxon>
    </lineage>
</organism>
<comment type="similarity">
    <text evidence="1 2">Belongs to the outer membrane factor (OMF) (TC 1.B.17) family.</text>
</comment>
<gene>
    <name evidence="4" type="ORF">PSQ39_14165</name>
</gene>
<keyword evidence="2" id="KW-1134">Transmembrane beta strand</keyword>
<sequence length="493" mass="53622">MPDLKSERLQFLRSAGALLVAVACVAGCVLPPEKSQPERSWTAPAEFDQPAGTDTGLVSRTAPLSNMPWQQYFTDSQLQALINKALQHNRDLRATAARVMQAQKAYGIQYAVGLPQINAGAGANRAGLTDNSAFFGIPAVNSGYQVGLSMVSWELDFWGRVQDLRDSAMQQFLSADANRRAATLSLIAQVAQTYIGLGRSDEQIELARAQVLNREESLRFTQRRVDTGAAAPVELTTAKLLLNQAKTTLVALQQGRAEQWQAMNLLVGGGMTSLSKITLSTQAWPEVPAGVPSDLLKSRPDIMAAEHQLQAMQANVSAARAAFFPRITLTALGGVSSNQFSQLFDGGNGTWMFSPQISLPIFDGGARQSNHELQTWRRTESLAQYEKAIQAAFREVNDALSNTHWLKQRLELSTADRVQQQERARVAKSRFQAGSTPYQDVLEAQRDQLQVEQALIQARGAWISSRINLYAALGGGSALLANTVSTSVSPTAH</sequence>
<evidence type="ECO:0000313" key="4">
    <source>
        <dbReference type="EMBL" id="MDD0815779.1"/>
    </source>
</evidence>
<comment type="caution">
    <text evidence="4">The sequence shown here is derived from an EMBL/GenBank/DDBJ whole genome shotgun (WGS) entry which is preliminary data.</text>
</comment>
<keyword evidence="5" id="KW-1185">Reference proteome</keyword>
<name>A0ABT5MIG5_9BURK</name>
<dbReference type="Gene3D" id="2.20.200.10">
    <property type="entry name" value="Outer membrane efflux proteins (OEP)"/>
    <property type="match status" value="1"/>
</dbReference>
<dbReference type="Pfam" id="PF02321">
    <property type="entry name" value="OEP"/>
    <property type="match status" value="2"/>
</dbReference>
<evidence type="ECO:0000256" key="3">
    <source>
        <dbReference type="SAM" id="MobiDB-lite"/>
    </source>
</evidence>
<dbReference type="Gene3D" id="1.20.1600.10">
    <property type="entry name" value="Outer membrane efflux proteins (OEP)"/>
    <property type="match status" value="1"/>
</dbReference>
<feature type="region of interest" description="Disordered" evidence="3">
    <location>
        <begin position="33"/>
        <end position="54"/>
    </location>
</feature>
<dbReference type="NCBIfam" id="TIGR01845">
    <property type="entry name" value="outer_NodT"/>
    <property type="match status" value="1"/>
</dbReference>
<evidence type="ECO:0000313" key="5">
    <source>
        <dbReference type="Proteomes" id="UP001528672"/>
    </source>
</evidence>
<evidence type="ECO:0000256" key="2">
    <source>
        <dbReference type="RuleBase" id="RU362097"/>
    </source>
</evidence>
<dbReference type="EMBL" id="JAQSIO010000004">
    <property type="protein sequence ID" value="MDD0815779.1"/>
    <property type="molecule type" value="Genomic_DNA"/>
</dbReference>
<keyword evidence="2" id="KW-0564">Palmitate</keyword>
<protein>
    <submittedName>
        <fullName evidence="4">Efflux transporter outer membrane subunit</fullName>
    </submittedName>
</protein>